<sequence>MVMIVQFNDIMRSFNALAGSAPKPVTGCLVDVENGSRLEFCFNPGEIDDDIPVNYAFINIPGQGHSVAQWSSNSSRKLTYSLDFYRKNSDDNYVRRKIQWLERVKTPTYDAEGYLSAAPHRVLFLFGNLFNGSKKWLITQAKVRYNNLWTKSLDPLWATVDIELTEWHDDNNFGRRS</sequence>
<dbReference type="EMBL" id="BK016102">
    <property type="protein sequence ID" value="DAF95048.1"/>
    <property type="molecule type" value="Genomic_DNA"/>
</dbReference>
<organism evidence="1">
    <name type="scientific">Myoviridae sp. ctQf419</name>
    <dbReference type="NCBI Taxonomy" id="2825102"/>
    <lineage>
        <taxon>Viruses</taxon>
        <taxon>Duplodnaviria</taxon>
        <taxon>Heunggongvirae</taxon>
        <taxon>Uroviricota</taxon>
        <taxon>Caudoviricetes</taxon>
    </lineage>
</organism>
<evidence type="ECO:0000313" key="1">
    <source>
        <dbReference type="EMBL" id="DAF95048.1"/>
    </source>
</evidence>
<accession>A0A8S5UKN8</accession>
<protein>
    <submittedName>
        <fullName evidence="1">Pvc1, Pvc9, Pvc11, Pvc12, Pvc4, Photorhabdus asymbiotica, PVC, contractile.5A</fullName>
    </submittedName>
</protein>
<name>A0A8S5UKN8_9CAUD</name>
<reference evidence="1" key="1">
    <citation type="journal article" date="2021" name="Proc. Natl. Acad. Sci. U.S.A.">
        <title>A Catalog of Tens of Thousands of Viruses from Human Metagenomes Reveals Hidden Associations with Chronic Diseases.</title>
        <authorList>
            <person name="Tisza M.J."/>
            <person name="Buck C.B."/>
        </authorList>
    </citation>
    <scope>NUCLEOTIDE SEQUENCE</scope>
    <source>
        <strain evidence="1">CtQf419</strain>
    </source>
</reference>
<proteinExistence type="predicted"/>